<dbReference type="EMBL" id="CAMAPF010000131">
    <property type="protein sequence ID" value="CAH9105428.1"/>
    <property type="molecule type" value="Genomic_DNA"/>
</dbReference>
<name>A0AAV0DSM3_9ASTE</name>
<keyword evidence="5" id="KW-1185">Reference proteome</keyword>
<gene>
    <name evidence="4" type="ORF">CEPIT_LOCUS17209</name>
</gene>
<sequence length="494" mass="56498">MFNRVLELNTSKTNWALKVRLVRAYPVPFFTNKNVINTMECVFHDEEGDKIHATIRRERLGTFKERIKEGNVYILRNFVVTPNSMKYKTTNCPFNIIFNHKTTLVDHDVPFPKNMFSFKPFFGLQNAKEVNLTELFDIIGSVRSIHFPRPRENNGATQKLVEMVLEDPDQQKIRCTLWADFVDAIRRGVEKTPNFMVIVVQMVHPRLYKGEVCMTNSYHGSKLIINGKDQEILDFKDRFDLHGDEGYNGSPIVVTTEEEEGSGDEEFVAMESLFQENLNGRFWVAGEVVDIETGDGWWYLACRECARKVAPKCGRFECINPACKNRRDAVMRYKVKIRIMDKTANAAFILWDTACQELFGKKAATMVGDTKEEDGFPLEILNLIDKKVICLAQVQNDSTKRGEIAFSVQKIKLENENTAQVNGETSHAKELEDSSGEQNKKNKEKCDEIDLTINEETDGDTATCSKRGAEKGGETLQEMVKRNKRAIKVKIEKS</sequence>
<dbReference type="SUPFAM" id="SSF50249">
    <property type="entry name" value="Nucleic acid-binding proteins"/>
    <property type="match status" value="3"/>
</dbReference>
<dbReference type="Pfam" id="PF08646">
    <property type="entry name" value="Rep_fac-A_C"/>
    <property type="match status" value="1"/>
</dbReference>
<dbReference type="InterPro" id="IPR013955">
    <property type="entry name" value="Rep_factor-A_C"/>
</dbReference>
<dbReference type="PANTHER" id="PTHR47165">
    <property type="entry name" value="OS03G0429900 PROTEIN"/>
    <property type="match status" value="1"/>
</dbReference>
<dbReference type="Pfam" id="PF02721">
    <property type="entry name" value="DUF223"/>
    <property type="match status" value="1"/>
</dbReference>
<evidence type="ECO:0000313" key="4">
    <source>
        <dbReference type="EMBL" id="CAH9105428.1"/>
    </source>
</evidence>
<dbReference type="CDD" id="cd04480">
    <property type="entry name" value="RPA1_DBD_A_like"/>
    <property type="match status" value="1"/>
</dbReference>
<dbReference type="PANTHER" id="PTHR47165:SF4">
    <property type="entry name" value="OS03G0429900 PROTEIN"/>
    <property type="match status" value="1"/>
</dbReference>
<feature type="domain" description="Replication protein A 70 kDa DNA-binding subunit B/D first OB fold" evidence="2">
    <location>
        <begin position="2"/>
        <end position="105"/>
    </location>
</feature>
<feature type="region of interest" description="Disordered" evidence="1">
    <location>
        <begin position="417"/>
        <end position="481"/>
    </location>
</feature>
<feature type="compositionally biased region" description="Acidic residues" evidence="1">
    <location>
        <begin position="449"/>
        <end position="459"/>
    </location>
</feature>
<proteinExistence type="predicted"/>
<comment type="caution">
    <text evidence="4">The sequence shown here is derived from an EMBL/GenBank/DDBJ whole genome shotgun (WGS) entry which is preliminary data.</text>
</comment>
<dbReference type="InterPro" id="IPR012340">
    <property type="entry name" value="NA-bd_OB-fold"/>
</dbReference>
<dbReference type="Proteomes" id="UP001152523">
    <property type="component" value="Unassembled WGS sequence"/>
</dbReference>
<evidence type="ECO:0000259" key="2">
    <source>
        <dbReference type="Pfam" id="PF02721"/>
    </source>
</evidence>
<evidence type="ECO:0000313" key="5">
    <source>
        <dbReference type="Proteomes" id="UP001152523"/>
    </source>
</evidence>
<feature type="domain" description="Replication factor A C-terminal" evidence="3">
    <location>
        <begin position="286"/>
        <end position="374"/>
    </location>
</feature>
<dbReference type="AlphaFoldDB" id="A0AAV0DSM3"/>
<organism evidence="4 5">
    <name type="scientific">Cuscuta epithymum</name>
    <dbReference type="NCBI Taxonomy" id="186058"/>
    <lineage>
        <taxon>Eukaryota</taxon>
        <taxon>Viridiplantae</taxon>
        <taxon>Streptophyta</taxon>
        <taxon>Embryophyta</taxon>
        <taxon>Tracheophyta</taxon>
        <taxon>Spermatophyta</taxon>
        <taxon>Magnoliopsida</taxon>
        <taxon>eudicotyledons</taxon>
        <taxon>Gunneridae</taxon>
        <taxon>Pentapetalae</taxon>
        <taxon>asterids</taxon>
        <taxon>lamiids</taxon>
        <taxon>Solanales</taxon>
        <taxon>Convolvulaceae</taxon>
        <taxon>Cuscuteae</taxon>
        <taxon>Cuscuta</taxon>
        <taxon>Cuscuta subgen. Cuscuta</taxon>
    </lineage>
</organism>
<reference evidence="4" key="1">
    <citation type="submission" date="2022-07" db="EMBL/GenBank/DDBJ databases">
        <authorList>
            <person name="Macas J."/>
            <person name="Novak P."/>
            <person name="Neumann P."/>
        </authorList>
    </citation>
    <scope>NUCLEOTIDE SEQUENCE</scope>
</reference>
<feature type="compositionally biased region" description="Basic and acidic residues" evidence="1">
    <location>
        <begin position="426"/>
        <end position="448"/>
    </location>
</feature>
<accession>A0AAV0DSM3</accession>
<evidence type="ECO:0000256" key="1">
    <source>
        <dbReference type="SAM" id="MobiDB-lite"/>
    </source>
</evidence>
<dbReference type="Gene3D" id="2.40.50.140">
    <property type="entry name" value="Nucleic acid-binding proteins"/>
    <property type="match status" value="3"/>
</dbReference>
<protein>
    <submittedName>
        <fullName evidence="4">Uncharacterized protein</fullName>
    </submittedName>
</protein>
<dbReference type="InterPro" id="IPR003871">
    <property type="entry name" value="RFA1B/D_OB_1st"/>
</dbReference>
<evidence type="ECO:0000259" key="3">
    <source>
        <dbReference type="Pfam" id="PF08646"/>
    </source>
</evidence>